<proteinExistence type="predicted"/>
<dbReference type="Proteomes" id="UP000661012">
    <property type="component" value="Unassembled WGS sequence"/>
</dbReference>
<dbReference type="InterPro" id="IPR036937">
    <property type="entry name" value="Adhesion_dom_fimbrial_sf"/>
</dbReference>
<feature type="chain" id="PRO_5030082118" evidence="1">
    <location>
        <begin position="26"/>
        <end position="177"/>
    </location>
</feature>
<dbReference type="SUPFAM" id="SSF49401">
    <property type="entry name" value="Bacterial adhesins"/>
    <property type="match status" value="1"/>
</dbReference>
<dbReference type="PANTHER" id="PTHR33420">
    <property type="entry name" value="FIMBRIAL SUBUNIT ELFA-RELATED"/>
    <property type="match status" value="1"/>
</dbReference>
<evidence type="ECO:0000313" key="4">
    <source>
        <dbReference type="EMBL" id="TKJ94553.1"/>
    </source>
</evidence>
<dbReference type="PANTHER" id="PTHR33420:SF9">
    <property type="entry name" value="MINOR FIMBRIAL SUBUNIT"/>
    <property type="match status" value="1"/>
</dbReference>
<reference evidence="3 6" key="2">
    <citation type="journal article" date="2020" name="FEMS Microbiol. Ecol.">
        <title>Temporal dynamics of bacterial communities during seed development and maturation.</title>
        <authorList>
            <person name="Chesneau G."/>
            <person name="Torres-Cortes G."/>
            <person name="Briand M."/>
            <person name="Darrasse A."/>
            <person name="Preveaux A."/>
            <person name="Marais C."/>
            <person name="Jacques M.A."/>
            <person name="Shade A."/>
            <person name="Barret M."/>
        </authorList>
    </citation>
    <scope>NUCLEOTIDE SEQUENCE [LARGE SCALE GENOMIC DNA]</scope>
    <source>
        <strain evidence="3 6">CFBP13732</strain>
    </source>
</reference>
<dbReference type="RefSeq" id="WP_062745156.1">
    <property type="nucleotide sequence ID" value="NZ_CP022725.1"/>
</dbReference>
<gene>
    <name evidence="4" type="ORF">EpCFBP13511_03115</name>
    <name evidence="3" type="ORF">IFT93_08575</name>
</gene>
<evidence type="ECO:0000313" key="6">
    <source>
        <dbReference type="Proteomes" id="UP000661012"/>
    </source>
</evidence>
<dbReference type="Gene3D" id="2.60.40.1090">
    <property type="entry name" value="Fimbrial-type adhesion domain"/>
    <property type="match status" value="1"/>
</dbReference>
<dbReference type="GO" id="GO:0009289">
    <property type="term" value="C:pilus"/>
    <property type="evidence" value="ECO:0007669"/>
    <property type="project" value="InterPro"/>
</dbReference>
<reference evidence="4 5" key="1">
    <citation type="journal article" date="2019" name="Sci. Rep.">
        <title>Differences in resource use lead to coexistence of seed-transmitted microbial populations.</title>
        <authorList>
            <person name="Torres-Cortes G."/>
            <person name="Garcia B.J."/>
            <person name="Compant S."/>
            <person name="Rezki S."/>
            <person name="Jones P."/>
            <person name="Preveaux A."/>
            <person name="Briand M."/>
            <person name="Roulet A."/>
            <person name="Bouchez O."/>
            <person name="Jacobson D."/>
            <person name="Barret M."/>
        </authorList>
    </citation>
    <scope>NUCLEOTIDE SEQUENCE [LARGE SCALE GENOMIC DNA]</scope>
    <source>
        <strain evidence="4 5">CFBP13511</strain>
    </source>
</reference>
<dbReference type="InterPro" id="IPR000259">
    <property type="entry name" value="Adhesion_dom_fimbrial"/>
</dbReference>
<keyword evidence="6" id="KW-1185">Reference proteome</keyword>
<dbReference type="InterPro" id="IPR008966">
    <property type="entry name" value="Adhesion_dom_sf"/>
</dbReference>
<evidence type="ECO:0000259" key="2">
    <source>
        <dbReference type="Pfam" id="PF00419"/>
    </source>
</evidence>
<organism evidence="4 5">
    <name type="scientific">Erwinia persicina</name>
    <dbReference type="NCBI Taxonomy" id="55211"/>
    <lineage>
        <taxon>Bacteria</taxon>
        <taxon>Pseudomonadati</taxon>
        <taxon>Pseudomonadota</taxon>
        <taxon>Gammaproteobacteria</taxon>
        <taxon>Enterobacterales</taxon>
        <taxon>Erwiniaceae</taxon>
        <taxon>Erwinia</taxon>
    </lineage>
</organism>
<name>A0A3Q8H7I8_9GAMM</name>
<keyword evidence="1" id="KW-0732">Signal</keyword>
<dbReference type="EMBL" id="QGAC01000002">
    <property type="protein sequence ID" value="TKJ94553.1"/>
    <property type="molecule type" value="Genomic_DNA"/>
</dbReference>
<evidence type="ECO:0000256" key="1">
    <source>
        <dbReference type="SAM" id="SignalP"/>
    </source>
</evidence>
<dbReference type="AlphaFoldDB" id="A0A3Q8H7I8"/>
<evidence type="ECO:0000313" key="5">
    <source>
        <dbReference type="Proteomes" id="UP000306393"/>
    </source>
</evidence>
<comment type="caution">
    <text evidence="4">The sequence shown here is derived from an EMBL/GenBank/DDBJ whole genome shotgun (WGS) entry which is preliminary data.</text>
</comment>
<dbReference type="EMBL" id="JACYNN010000004">
    <property type="protein sequence ID" value="MBD8106478.1"/>
    <property type="molecule type" value="Genomic_DNA"/>
</dbReference>
<evidence type="ECO:0000313" key="3">
    <source>
        <dbReference type="EMBL" id="MBD8106478.1"/>
    </source>
</evidence>
<dbReference type="InterPro" id="IPR050263">
    <property type="entry name" value="Bact_Fimbrial_Adh_Pro"/>
</dbReference>
<dbReference type="Proteomes" id="UP000306393">
    <property type="component" value="Unassembled WGS sequence"/>
</dbReference>
<dbReference type="Pfam" id="PF00419">
    <property type="entry name" value="Fimbrial"/>
    <property type="match status" value="1"/>
</dbReference>
<sequence>MNWVKGLTFALPITSLLVFSSMAQAYNVRLHGALVAEPCVIAQGDESVQMNFDPVFANYLYINKRTPSQKFNIRLSQCDLSLSKIVMIVFSGAENPNLKGLLAVNSGSMASGIAIGLENQAGQPLALNKEGQIYPLDSGSNVLMFQAYVQGEPEAIAKRTIAGGPFSAVATFRLEYE</sequence>
<dbReference type="KEGG" id="epe:CI789_13035"/>
<protein>
    <submittedName>
        <fullName evidence="4">Type 1 fimbrial protein</fullName>
    </submittedName>
</protein>
<dbReference type="GeneID" id="67477730"/>
<feature type="domain" description="Fimbrial-type adhesion" evidence="2">
    <location>
        <begin position="30"/>
        <end position="176"/>
    </location>
</feature>
<dbReference type="STRING" id="1219360.GCA_001571305_02390"/>
<dbReference type="GO" id="GO:0043709">
    <property type="term" value="P:cell adhesion involved in single-species biofilm formation"/>
    <property type="evidence" value="ECO:0007669"/>
    <property type="project" value="TreeGrafter"/>
</dbReference>
<feature type="signal peptide" evidence="1">
    <location>
        <begin position="1"/>
        <end position="25"/>
    </location>
</feature>
<dbReference type="OrthoDB" id="6462343at2"/>
<accession>A0A3Q8H7I8</accession>